<dbReference type="Proteomes" id="UP000005237">
    <property type="component" value="Unassembled WGS sequence"/>
</dbReference>
<dbReference type="InterPro" id="IPR016186">
    <property type="entry name" value="C-type_lectin-like/link_sf"/>
</dbReference>
<dbReference type="InterPro" id="IPR001304">
    <property type="entry name" value="C-type_lectin-like"/>
</dbReference>
<dbReference type="PROSITE" id="PS51406">
    <property type="entry name" value="FIBRINOGEN_C_2"/>
    <property type="match status" value="1"/>
</dbReference>
<dbReference type="PROSITE" id="PS50041">
    <property type="entry name" value="C_TYPE_LECTIN_2"/>
    <property type="match status" value="1"/>
</dbReference>
<organism evidence="4 5">
    <name type="scientific">Caenorhabditis japonica</name>
    <dbReference type="NCBI Taxonomy" id="281687"/>
    <lineage>
        <taxon>Eukaryota</taxon>
        <taxon>Metazoa</taxon>
        <taxon>Ecdysozoa</taxon>
        <taxon>Nematoda</taxon>
        <taxon>Chromadorea</taxon>
        <taxon>Rhabditida</taxon>
        <taxon>Rhabditina</taxon>
        <taxon>Rhabditomorpha</taxon>
        <taxon>Rhabditoidea</taxon>
        <taxon>Rhabditidae</taxon>
        <taxon>Peloderinae</taxon>
        <taxon>Caenorhabditis</taxon>
    </lineage>
</organism>
<dbReference type="GO" id="GO:0005615">
    <property type="term" value="C:extracellular space"/>
    <property type="evidence" value="ECO:0007669"/>
    <property type="project" value="TreeGrafter"/>
</dbReference>
<feature type="chain" id="PRO_5035868846" description="C-type lectin domain-containing protein" evidence="1">
    <location>
        <begin position="20"/>
        <end position="266"/>
    </location>
</feature>
<reference evidence="5" key="1">
    <citation type="submission" date="2010-08" db="EMBL/GenBank/DDBJ databases">
        <authorList>
            <consortium name="Caenorhabditis japonica Sequencing Consortium"/>
            <person name="Wilson R.K."/>
        </authorList>
    </citation>
    <scope>NUCLEOTIDE SEQUENCE [LARGE SCALE GENOMIC DNA]</scope>
    <source>
        <strain evidence="5">DF5081</strain>
    </source>
</reference>
<evidence type="ECO:0000313" key="5">
    <source>
        <dbReference type="Proteomes" id="UP000005237"/>
    </source>
</evidence>
<dbReference type="PANTHER" id="PTHR19143">
    <property type="entry name" value="FIBRINOGEN/TENASCIN/ANGIOPOEITIN"/>
    <property type="match status" value="1"/>
</dbReference>
<accession>A0A8R1DGF9</accession>
<evidence type="ECO:0008006" key="6">
    <source>
        <dbReference type="Google" id="ProtNLM"/>
    </source>
</evidence>
<dbReference type="SUPFAM" id="SSF56436">
    <property type="entry name" value="C-type lectin-like"/>
    <property type="match status" value="1"/>
</dbReference>
<keyword evidence="1" id="KW-0732">Signal</keyword>
<dbReference type="InterPro" id="IPR050373">
    <property type="entry name" value="Fibrinogen_C-term_domain"/>
</dbReference>
<dbReference type="PANTHER" id="PTHR19143:SF327">
    <property type="entry name" value="FI21813P1-RELATED"/>
    <property type="match status" value="1"/>
</dbReference>
<dbReference type="InterPro" id="IPR014716">
    <property type="entry name" value="Fibrinogen_a/b/g_C_1"/>
</dbReference>
<evidence type="ECO:0000259" key="3">
    <source>
        <dbReference type="PROSITE" id="PS51406"/>
    </source>
</evidence>
<dbReference type="EnsemblMetazoa" id="CJA01421.1">
    <property type="protein sequence ID" value="CJA01421.1"/>
    <property type="gene ID" value="WBGene00120625"/>
</dbReference>
<protein>
    <recommendedName>
        <fullName evidence="6">C-type lectin domain-containing protein</fullName>
    </recommendedName>
</protein>
<dbReference type="SMART" id="SM00034">
    <property type="entry name" value="CLECT"/>
    <property type="match status" value="1"/>
</dbReference>
<dbReference type="AlphaFoldDB" id="A0A8R1DGF9"/>
<name>A0A8R1DGF9_CAEJA</name>
<dbReference type="Pfam" id="PF00147">
    <property type="entry name" value="Fibrinogen_C"/>
    <property type="match status" value="1"/>
</dbReference>
<dbReference type="InterPro" id="IPR002181">
    <property type="entry name" value="Fibrinogen_a/b/g_C_dom"/>
</dbReference>
<feature type="domain" description="C-type lectin" evidence="2">
    <location>
        <begin position="29"/>
        <end position="138"/>
    </location>
</feature>
<reference evidence="4" key="2">
    <citation type="submission" date="2022-06" db="UniProtKB">
        <authorList>
            <consortium name="EnsemblMetazoa"/>
        </authorList>
    </citation>
    <scope>IDENTIFICATION</scope>
    <source>
        <strain evidence="4">DF5081</strain>
    </source>
</reference>
<evidence type="ECO:0000313" key="4">
    <source>
        <dbReference type="EnsemblMetazoa" id="CJA01421.1"/>
    </source>
</evidence>
<evidence type="ECO:0000256" key="1">
    <source>
        <dbReference type="SAM" id="SignalP"/>
    </source>
</evidence>
<dbReference type="CDD" id="cd00037">
    <property type="entry name" value="CLECT"/>
    <property type="match status" value="1"/>
</dbReference>
<dbReference type="Pfam" id="PF00059">
    <property type="entry name" value="Lectin_C"/>
    <property type="match status" value="1"/>
</dbReference>
<dbReference type="InterPro" id="IPR036056">
    <property type="entry name" value="Fibrinogen-like_C"/>
</dbReference>
<feature type="signal peptide" evidence="1">
    <location>
        <begin position="1"/>
        <end position="19"/>
    </location>
</feature>
<dbReference type="Gene3D" id="3.10.100.10">
    <property type="entry name" value="Mannose-Binding Protein A, subunit A"/>
    <property type="match status" value="1"/>
</dbReference>
<dbReference type="InterPro" id="IPR016187">
    <property type="entry name" value="CTDL_fold"/>
</dbReference>
<evidence type="ECO:0000259" key="2">
    <source>
        <dbReference type="PROSITE" id="PS50041"/>
    </source>
</evidence>
<dbReference type="Gene3D" id="3.90.215.10">
    <property type="entry name" value="Gamma Fibrinogen, chain A, domain 1"/>
    <property type="match status" value="1"/>
</dbReference>
<keyword evidence="5" id="KW-1185">Reference proteome</keyword>
<dbReference type="SMART" id="SM00186">
    <property type="entry name" value="FBG"/>
    <property type="match status" value="1"/>
</dbReference>
<dbReference type="SUPFAM" id="SSF56496">
    <property type="entry name" value="Fibrinogen C-terminal domain-like"/>
    <property type="match status" value="1"/>
</dbReference>
<proteinExistence type="predicted"/>
<feature type="domain" description="Fibrinogen C-terminal" evidence="3">
    <location>
        <begin position="137"/>
        <end position="266"/>
    </location>
</feature>
<sequence length="266" mass="30097">MIFFSILCYILSALQITNAECAPGDEKNTQENCVHVERLDATWREAENFCQAHNGHLASVHNVFDMTSLRKVAGTCTKFWLGGQCESGQKCKWVDGTDFDYTNFLNGNTGTENCVLADTRSGTWSTQPCDVTSCIACEIKGSMKDCQDWMKAGYTDSGKYTILVNGKETEVWCDMQVYGGGWILFQNRVDDTEVYWNRTWNEYKNGFGDTDETANFWLGNDAIHELTSGQNATLRVEMYGDRTPGSKNATDFWFAHYFHFSVSLFS</sequence>